<keyword evidence="3" id="KW-0378">Hydrolase</keyword>
<dbReference type="AlphaFoldDB" id="A0AAC9WHE9"/>
<dbReference type="EMBL" id="CP020559">
    <property type="protein sequence ID" value="ARE88724.1"/>
    <property type="molecule type" value="Genomic_DNA"/>
</dbReference>
<dbReference type="RefSeq" id="WP_070972681.1">
    <property type="nucleotide sequence ID" value="NZ_CP017603.1"/>
</dbReference>
<dbReference type="GO" id="GO:0016787">
    <property type="term" value="F:hydrolase activity"/>
    <property type="evidence" value="ECO:0007669"/>
    <property type="project" value="UniProtKB-KW"/>
</dbReference>
<protein>
    <submittedName>
        <fullName evidence="2">MBL fold metallo-hydrolase</fullName>
    </submittedName>
    <submittedName>
        <fullName evidence="3">Metallo-hydrolase YflN</fullName>
        <ecNumber evidence="3">3.-.-.-</ecNumber>
    </submittedName>
</protein>
<dbReference type="InterPro" id="IPR036866">
    <property type="entry name" value="RibonucZ/Hydroxyglut_hydro"/>
</dbReference>
<dbReference type="CDD" id="cd07721">
    <property type="entry name" value="yflN-like_MBL-fold"/>
    <property type="match status" value="1"/>
</dbReference>
<dbReference type="PANTHER" id="PTHR42951">
    <property type="entry name" value="METALLO-BETA-LACTAMASE DOMAIN-CONTAINING"/>
    <property type="match status" value="1"/>
</dbReference>
<accession>A0AAC9WHE9</accession>
<evidence type="ECO:0000313" key="2">
    <source>
        <dbReference type="EMBL" id="AOY78082.1"/>
    </source>
</evidence>
<evidence type="ECO:0000313" key="4">
    <source>
        <dbReference type="Proteomes" id="UP000177894"/>
    </source>
</evidence>
<dbReference type="EMBL" id="CP017603">
    <property type="protein sequence ID" value="AOY78082.1"/>
    <property type="molecule type" value="Genomic_DNA"/>
</dbReference>
<dbReference type="Pfam" id="PF00753">
    <property type="entry name" value="Lactamase_B"/>
    <property type="match status" value="1"/>
</dbReference>
<dbReference type="PANTHER" id="PTHR42951:SF17">
    <property type="entry name" value="METALLO-BETA-LACTAMASE DOMAIN-CONTAINING PROTEIN"/>
    <property type="match status" value="1"/>
</dbReference>
<name>A0AAC9WHE9_9CLOT</name>
<dbReference type="InterPro" id="IPR001279">
    <property type="entry name" value="Metallo-B-lactamas"/>
</dbReference>
<dbReference type="EC" id="3.-.-.-" evidence="3"/>
<dbReference type="InterPro" id="IPR050855">
    <property type="entry name" value="NDM-1-like"/>
</dbReference>
<evidence type="ECO:0000313" key="5">
    <source>
        <dbReference type="Proteomes" id="UP000192478"/>
    </source>
</evidence>
<keyword evidence="4" id="KW-1185">Reference proteome</keyword>
<dbReference type="SMART" id="SM00849">
    <property type="entry name" value="Lactamase_B"/>
    <property type="match status" value="1"/>
</dbReference>
<reference evidence="2 4" key="1">
    <citation type="submission" date="2016-10" db="EMBL/GenBank/DDBJ databases">
        <title>Complete Genome Sequence of Acetogen Clostridium formicoaceticum ATCC 27076.</title>
        <authorList>
            <person name="Bao T."/>
            <person name="Cheng C."/>
            <person name="Zhao J."/>
            <person name="Yang S.-T."/>
            <person name="Wang J."/>
            <person name="Wang M."/>
        </authorList>
    </citation>
    <scope>NUCLEOTIDE SEQUENCE [LARGE SCALE GENOMIC DNA]</scope>
    <source>
        <strain evidence="2 4">ATCC 27076</strain>
    </source>
</reference>
<organism evidence="3 5">
    <name type="scientific">Clostridium formicaceticum</name>
    <dbReference type="NCBI Taxonomy" id="1497"/>
    <lineage>
        <taxon>Bacteria</taxon>
        <taxon>Bacillati</taxon>
        <taxon>Bacillota</taxon>
        <taxon>Clostridia</taxon>
        <taxon>Eubacteriales</taxon>
        <taxon>Clostridiaceae</taxon>
        <taxon>Clostridium</taxon>
    </lineage>
</organism>
<sequence>MQENILQQITQKPMGYQQVTPDIMLLEFPFVNVCIIGDPKTNNGEWVLIGAGMAHTSKDIIQAAEARFGKGSQPKAIILTHGHFDHVGAIMELLNQWNVPVYAHELELPYLTGAMDYPPADPTVNDGLITKISPTFPNKSINLGNRVRPLPADGNVPSMPGWRWIHTPGHSPGHVALYRESDRTLIAGDAFTTLKQDYAESVLAKEKEVNGPPAYFTMDWQAAEKSVRTLKDLHPQIAVSSHGRPMEGKELNEQLTNLANNFASLAVPNYGKYIQ</sequence>
<proteinExistence type="predicted"/>
<gene>
    <name evidence="3" type="primary">yflN</name>
    <name evidence="2" type="ORF">BJL90_20770</name>
    <name evidence="3" type="ORF">CLFO_31300</name>
</gene>
<dbReference type="Proteomes" id="UP000192478">
    <property type="component" value="Chromosome"/>
</dbReference>
<dbReference type="Gene3D" id="3.60.15.10">
    <property type="entry name" value="Ribonuclease Z/Hydroxyacylglutathione hydrolase-like"/>
    <property type="match status" value="1"/>
</dbReference>
<feature type="domain" description="Metallo-beta-lactamase" evidence="1">
    <location>
        <begin position="30"/>
        <end position="242"/>
    </location>
</feature>
<reference evidence="3 5" key="2">
    <citation type="submission" date="2017-03" db="EMBL/GenBank/DDBJ databases">
        <title>Complete sequence of Clostridium formicaceticum DSM 92.</title>
        <authorList>
            <person name="Poehlein A."/>
            <person name="Karl M."/>
            <person name="Bengelsdorf F.R."/>
            <person name="Duerre P."/>
            <person name="Daniel R."/>
        </authorList>
    </citation>
    <scope>NUCLEOTIDE SEQUENCE [LARGE SCALE GENOMIC DNA]</scope>
    <source>
        <strain evidence="3 5">DSM 92</strain>
    </source>
</reference>
<dbReference type="KEGG" id="cfm:BJL90_20770"/>
<dbReference type="Proteomes" id="UP000177894">
    <property type="component" value="Chromosome"/>
</dbReference>
<evidence type="ECO:0000313" key="3">
    <source>
        <dbReference type="EMBL" id="ARE88724.1"/>
    </source>
</evidence>
<dbReference type="SUPFAM" id="SSF56281">
    <property type="entry name" value="Metallo-hydrolase/oxidoreductase"/>
    <property type="match status" value="1"/>
</dbReference>
<evidence type="ECO:0000259" key="1">
    <source>
        <dbReference type="SMART" id="SM00849"/>
    </source>
</evidence>